<feature type="region of interest" description="Disordered" evidence="1">
    <location>
        <begin position="76"/>
        <end position="113"/>
    </location>
</feature>
<name>A0A915M582_MELJA</name>
<protein>
    <submittedName>
        <fullName evidence="3">Uncharacterized protein</fullName>
    </submittedName>
</protein>
<accession>A0A915M582</accession>
<evidence type="ECO:0000313" key="2">
    <source>
        <dbReference type="Proteomes" id="UP000887561"/>
    </source>
</evidence>
<dbReference type="SUPFAM" id="SSF48452">
    <property type="entry name" value="TPR-like"/>
    <property type="match status" value="1"/>
</dbReference>
<evidence type="ECO:0000313" key="3">
    <source>
        <dbReference type="WBParaSite" id="scaffold2635_cov251.g5175"/>
    </source>
</evidence>
<keyword evidence="2" id="KW-1185">Reference proteome</keyword>
<feature type="region of interest" description="Disordered" evidence="1">
    <location>
        <begin position="241"/>
        <end position="273"/>
    </location>
</feature>
<dbReference type="Proteomes" id="UP000887561">
    <property type="component" value="Unplaced"/>
</dbReference>
<dbReference type="WBParaSite" id="scaffold2635_cov251.g5175">
    <property type="protein sequence ID" value="scaffold2635_cov251.g5175"/>
    <property type="gene ID" value="scaffold2635_cov251.g5175"/>
</dbReference>
<evidence type="ECO:0000256" key="1">
    <source>
        <dbReference type="SAM" id="MobiDB-lite"/>
    </source>
</evidence>
<dbReference type="InterPro" id="IPR011990">
    <property type="entry name" value="TPR-like_helical_dom_sf"/>
</dbReference>
<proteinExistence type="predicted"/>
<feature type="compositionally biased region" description="Low complexity" evidence="1">
    <location>
        <begin position="101"/>
        <end position="113"/>
    </location>
</feature>
<dbReference type="InterPro" id="IPR050754">
    <property type="entry name" value="FKBP4/5/8-like"/>
</dbReference>
<dbReference type="AlphaFoldDB" id="A0A915M582"/>
<dbReference type="SMART" id="SM00028">
    <property type="entry name" value="TPR"/>
    <property type="match status" value="2"/>
</dbReference>
<sequence length="273" mass="31117">MIMSGQKEFGEQDIASMLKIMEEAKKHNEQARQAYLAQDYRKAVQFYHRCMLSAKAVVQLTNTDLREMARALIDNKTEDGKSDNLQTSSVKNDQPLKQLQTEGSLSTASSSSRIRQDSTTCGQEILTEAKDLMTKCYNNLAACLLARDSNTKEDFMRAVLKDDPINEKALFRKGVALMRADNWDKAIEQLEKCKDIYKYNKTFLDAQAKLYIIDCRRYIEEDRRRRDAEIRANFAKARAGEDDLHVGNANGPLQDNNNNHPPPPPTMNGHVQH</sequence>
<dbReference type="PANTHER" id="PTHR46512">
    <property type="entry name" value="PEPTIDYLPROLYL ISOMERASE"/>
    <property type="match status" value="1"/>
</dbReference>
<organism evidence="2 3">
    <name type="scientific">Meloidogyne javanica</name>
    <name type="common">Root-knot nematode worm</name>
    <dbReference type="NCBI Taxonomy" id="6303"/>
    <lineage>
        <taxon>Eukaryota</taxon>
        <taxon>Metazoa</taxon>
        <taxon>Ecdysozoa</taxon>
        <taxon>Nematoda</taxon>
        <taxon>Chromadorea</taxon>
        <taxon>Rhabditida</taxon>
        <taxon>Tylenchina</taxon>
        <taxon>Tylenchomorpha</taxon>
        <taxon>Tylenchoidea</taxon>
        <taxon>Meloidogynidae</taxon>
        <taxon>Meloidogyninae</taxon>
        <taxon>Meloidogyne</taxon>
        <taxon>Meloidogyne incognita group</taxon>
    </lineage>
</organism>
<dbReference type="Gene3D" id="1.25.40.10">
    <property type="entry name" value="Tetratricopeptide repeat domain"/>
    <property type="match status" value="1"/>
</dbReference>
<feature type="compositionally biased region" description="Polar residues" evidence="1">
    <location>
        <begin position="83"/>
        <end position="100"/>
    </location>
</feature>
<reference evidence="3" key="1">
    <citation type="submission" date="2022-11" db="UniProtKB">
        <authorList>
            <consortium name="WormBaseParasite"/>
        </authorList>
    </citation>
    <scope>IDENTIFICATION</scope>
</reference>
<dbReference type="InterPro" id="IPR019734">
    <property type="entry name" value="TPR_rpt"/>
</dbReference>